<organism evidence="2 3">
    <name type="scientific">Granulicatella adiacens ATCC 49175</name>
    <dbReference type="NCBI Taxonomy" id="638301"/>
    <lineage>
        <taxon>Bacteria</taxon>
        <taxon>Bacillati</taxon>
        <taxon>Bacillota</taxon>
        <taxon>Bacilli</taxon>
        <taxon>Lactobacillales</taxon>
        <taxon>Carnobacteriaceae</taxon>
        <taxon>Granulicatella</taxon>
    </lineage>
</organism>
<gene>
    <name evidence="2" type="ORF">HMPREF0444_0943</name>
</gene>
<dbReference type="GeneID" id="78412720"/>
<evidence type="ECO:0008006" key="4">
    <source>
        <dbReference type="Google" id="ProtNLM"/>
    </source>
</evidence>
<name>C8NG98_9LACT</name>
<dbReference type="STRING" id="638301.HMPREF0444_0943"/>
<keyword evidence="1" id="KW-1133">Transmembrane helix</keyword>
<keyword evidence="1" id="KW-0472">Membrane</keyword>
<feature type="transmembrane region" description="Helical" evidence="1">
    <location>
        <begin position="106"/>
        <end position="123"/>
    </location>
</feature>
<feature type="transmembrane region" description="Helical" evidence="1">
    <location>
        <begin position="135"/>
        <end position="157"/>
    </location>
</feature>
<dbReference type="EMBL" id="ACKZ01000017">
    <property type="protein sequence ID" value="EEW37310.1"/>
    <property type="molecule type" value="Genomic_DNA"/>
</dbReference>
<feature type="transmembrane region" description="Helical" evidence="1">
    <location>
        <begin position="78"/>
        <end position="94"/>
    </location>
</feature>
<keyword evidence="3" id="KW-1185">Reference proteome</keyword>
<evidence type="ECO:0000313" key="2">
    <source>
        <dbReference type="EMBL" id="EEW37310.1"/>
    </source>
</evidence>
<dbReference type="InterPro" id="IPR049713">
    <property type="entry name" value="Pr6Pr-like"/>
</dbReference>
<keyword evidence="1" id="KW-0812">Transmembrane</keyword>
<dbReference type="eggNOG" id="ENOG5032XQ4">
    <property type="taxonomic scope" value="Bacteria"/>
</dbReference>
<feature type="transmembrane region" description="Helical" evidence="1">
    <location>
        <begin position="12"/>
        <end position="31"/>
    </location>
</feature>
<comment type="caution">
    <text evidence="2">The sequence shown here is derived from an EMBL/GenBank/DDBJ whole genome shotgun (WGS) entry which is preliminary data.</text>
</comment>
<protein>
    <recommendedName>
        <fullName evidence="4">TIGR02206 family protein</fullName>
    </recommendedName>
</protein>
<evidence type="ECO:0000313" key="3">
    <source>
        <dbReference type="Proteomes" id="UP000005926"/>
    </source>
</evidence>
<feature type="transmembrane region" description="Helical" evidence="1">
    <location>
        <begin position="37"/>
        <end position="57"/>
    </location>
</feature>
<dbReference type="HOGENOM" id="CLU_077680_3_1_9"/>
<sequence length="213" mass="24579">MNKEVFLKLSLISKGVIAICALVGFLMEMFLHGWYSIRYYTNQSNLLVVIFLIYLLLKYRKEGHWSQWDIRLKGGMTVAILLTGLVYHFMLAPLKTPEEFWTIENFLVHYIVPYGALLDWALFDKGHCYKWWDPFVWTILPLAYAIISVAIALITRIPIGNNPDGPFPYFFLNVDKYGILGVIQYSLGLAAAFLVGSYVLVLFKNGFKTKKYL</sequence>
<reference evidence="2 3" key="1">
    <citation type="submission" date="2009-08" db="EMBL/GenBank/DDBJ databases">
        <authorList>
            <person name="Muzny D."/>
            <person name="Qin X."/>
            <person name="Deng J."/>
            <person name="Jiang H."/>
            <person name="Liu Y."/>
            <person name="Qu J."/>
            <person name="Song X.-Z."/>
            <person name="Zhang L."/>
            <person name="Thornton R."/>
            <person name="Coyle M."/>
            <person name="Francisco L."/>
            <person name="Jackson L."/>
            <person name="Javaid M."/>
            <person name="Korchina V."/>
            <person name="Kovar C."/>
            <person name="Mata R."/>
            <person name="Mathew T."/>
            <person name="Ngo R."/>
            <person name="Nguyen L."/>
            <person name="Nguyen N."/>
            <person name="Okwuonu G."/>
            <person name="Ongeri F."/>
            <person name="Pham C."/>
            <person name="Simmons D."/>
            <person name="Wilczek-Boney K."/>
            <person name="Hale W."/>
            <person name="Jakkamsetti A."/>
            <person name="Pham P."/>
            <person name="Ruth R."/>
            <person name="San Lucas F."/>
            <person name="Warren J."/>
            <person name="Zhang J."/>
            <person name="Zhao Z."/>
            <person name="Zhou C."/>
            <person name="Zhu D."/>
            <person name="Lee S."/>
            <person name="Bess C."/>
            <person name="Blankenburg K."/>
            <person name="Forbes L."/>
            <person name="Fu Q."/>
            <person name="Gubbala S."/>
            <person name="Hirani K."/>
            <person name="Jayaseelan J.C."/>
            <person name="Lara F."/>
            <person name="Munidasa M."/>
            <person name="Palculict T."/>
            <person name="Patil S."/>
            <person name="Pu L.-L."/>
            <person name="Saada N."/>
            <person name="Tang L."/>
            <person name="Weissenberger G."/>
            <person name="Zhu Y."/>
            <person name="Hemphill L."/>
            <person name="Shang Y."/>
            <person name="Youmans B."/>
            <person name="Ayvaz T."/>
            <person name="Ross M."/>
            <person name="Santibanez J."/>
            <person name="Aqrawi P."/>
            <person name="Gross S."/>
            <person name="Joshi V."/>
            <person name="Fowler G."/>
            <person name="Nazareth L."/>
            <person name="Reid J."/>
            <person name="Worley K."/>
            <person name="Petrosino J."/>
            <person name="Highlander S."/>
            <person name="Gibbs R."/>
        </authorList>
    </citation>
    <scope>NUCLEOTIDE SEQUENCE [LARGE SCALE GENOMIC DNA]</scope>
    <source>
        <strain evidence="2 3">ATCC 49175</strain>
    </source>
</reference>
<proteinExistence type="predicted"/>
<dbReference type="NCBIfam" id="NF038065">
    <property type="entry name" value="Pr6Pr"/>
    <property type="match status" value="1"/>
</dbReference>
<accession>C8NG98</accession>
<dbReference type="Proteomes" id="UP000005926">
    <property type="component" value="Unassembled WGS sequence"/>
</dbReference>
<dbReference type="RefSeq" id="WP_005606965.1">
    <property type="nucleotide sequence ID" value="NZ_CP102283.1"/>
</dbReference>
<feature type="transmembrane region" description="Helical" evidence="1">
    <location>
        <begin position="177"/>
        <end position="203"/>
    </location>
</feature>
<dbReference type="AlphaFoldDB" id="C8NG98"/>
<evidence type="ECO:0000256" key="1">
    <source>
        <dbReference type="SAM" id="Phobius"/>
    </source>
</evidence>